<feature type="compositionally biased region" description="Polar residues" evidence="6">
    <location>
        <begin position="1"/>
        <end position="10"/>
    </location>
</feature>
<comment type="subcellular location">
    <subcellularLocation>
        <location evidence="1">Nucleus</location>
    </subcellularLocation>
</comment>
<accession>A0AA38KAX6</accession>
<protein>
    <submittedName>
        <fullName evidence="8">L domain-like protein</fullName>
    </submittedName>
</protein>
<organism evidence="8 9">
    <name type="scientific">Lentinula aff. detonsa</name>
    <dbReference type="NCBI Taxonomy" id="2804958"/>
    <lineage>
        <taxon>Eukaryota</taxon>
        <taxon>Fungi</taxon>
        <taxon>Dikarya</taxon>
        <taxon>Basidiomycota</taxon>
        <taxon>Agaricomycotina</taxon>
        <taxon>Agaricomycetes</taxon>
        <taxon>Agaricomycetidae</taxon>
        <taxon>Agaricales</taxon>
        <taxon>Marasmiineae</taxon>
        <taxon>Omphalotaceae</taxon>
        <taxon>Lentinula</taxon>
    </lineage>
</organism>
<dbReference type="EMBL" id="MU793301">
    <property type="protein sequence ID" value="KAJ3786999.1"/>
    <property type="molecule type" value="Genomic_DNA"/>
</dbReference>
<keyword evidence="3" id="KW-0677">Repeat</keyword>
<dbReference type="InterPro" id="IPR003603">
    <property type="entry name" value="U2A'_phosphoprotein32A_C"/>
</dbReference>
<comment type="similarity">
    <text evidence="5">Belongs to the SDS22 family.</text>
</comment>
<dbReference type="SMART" id="SM00446">
    <property type="entry name" value="LRRcap"/>
    <property type="match status" value="1"/>
</dbReference>
<evidence type="ECO:0000313" key="9">
    <source>
        <dbReference type="Proteomes" id="UP001163798"/>
    </source>
</evidence>
<evidence type="ECO:0000256" key="1">
    <source>
        <dbReference type="ARBA" id="ARBA00004123"/>
    </source>
</evidence>
<keyword evidence="9" id="KW-1185">Reference proteome</keyword>
<evidence type="ECO:0000256" key="5">
    <source>
        <dbReference type="ARBA" id="ARBA00023460"/>
    </source>
</evidence>
<dbReference type="Pfam" id="PF14580">
    <property type="entry name" value="LRR_9"/>
    <property type="match status" value="1"/>
</dbReference>
<dbReference type="Pfam" id="PF00560">
    <property type="entry name" value="LRR_1"/>
    <property type="match status" value="1"/>
</dbReference>
<dbReference type="Proteomes" id="UP001163798">
    <property type="component" value="Unassembled WGS sequence"/>
</dbReference>
<evidence type="ECO:0000313" key="8">
    <source>
        <dbReference type="EMBL" id="KAJ3786999.1"/>
    </source>
</evidence>
<dbReference type="InterPro" id="IPR032675">
    <property type="entry name" value="LRR_dom_sf"/>
</dbReference>
<keyword evidence="4" id="KW-0539">Nucleus</keyword>
<reference evidence="8" key="1">
    <citation type="submission" date="2022-08" db="EMBL/GenBank/DDBJ databases">
        <authorList>
            <consortium name="DOE Joint Genome Institute"/>
            <person name="Min B."/>
            <person name="Riley R."/>
            <person name="Sierra-Patev S."/>
            <person name="Naranjo-Ortiz M."/>
            <person name="Looney B."/>
            <person name="Konkel Z."/>
            <person name="Slot J.C."/>
            <person name="Sakamoto Y."/>
            <person name="Steenwyk J.L."/>
            <person name="Rokas A."/>
            <person name="Carro J."/>
            <person name="Camarero S."/>
            <person name="Ferreira P."/>
            <person name="Molpeceres G."/>
            <person name="Ruiz-Duenas F.J."/>
            <person name="Serrano A."/>
            <person name="Henrissat B."/>
            <person name="Drula E."/>
            <person name="Hughes K.W."/>
            <person name="Mata J.L."/>
            <person name="Ishikawa N.K."/>
            <person name="Vargas-Isla R."/>
            <person name="Ushijima S."/>
            <person name="Smith C.A."/>
            <person name="Ahrendt S."/>
            <person name="Andreopoulos W."/>
            <person name="He G."/>
            <person name="Labutti K."/>
            <person name="Lipzen A."/>
            <person name="Ng V."/>
            <person name="Sandor L."/>
            <person name="Barry K."/>
            <person name="Martinez A.T."/>
            <person name="Xiao Y."/>
            <person name="Gibbons J.G."/>
            <person name="Terashima K."/>
            <person name="Hibbett D.S."/>
            <person name="Grigoriev I.V."/>
        </authorList>
    </citation>
    <scope>NUCLEOTIDE SEQUENCE</scope>
    <source>
        <strain evidence="8">TFB10291</strain>
    </source>
</reference>
<dbReference type="InterPro" id="IPR050576">
    <property type="entry name" value="Cilia_flagella_integrity"/>
</dbReference>
<feature type="region of interest" description="Disordered" evidence="6">
    <location>
        <begin position="1"/>
        <end position="51"/>
    </location>
</feature>
<evidence type="ECO:0000259" key="7">
    <source>
        <dbReference type="SMART" id="SM00446"/>
    </source>
</evidence>
<dbReference type="Pfam" id="PF13855">
    <property type="entry name" value="LRR_8"/>
    <property type="match status" value="1"/>
</dbReference>
<dbReference type="PANTHER" id="PTHR45973">
    <property type="entry name" value="PROTEIN PHOSPHATASE 1 REGULATORY SUBUNIT SDS22-RELATED"/>
    <property type="match status" value="1"/>
</dbReference>
<dbReference type="PANTHER" id="PTHR45973:SF23">
    <property type="entry name" value="PROTEIN PHOSPHATASE 1 REGULATORY SUBUNIT 7"/>
    <property type="match status" value="1"/>
</dbReference>
<evidence type="ECO:0000256" key="4">
    <source>
        <dbReference type="ARBA" id="ARBA00023242"/>
    </source>
</evidence>
<evidence type="ECO:0000256" key="2">
    <source>
        <dbReference type="ARBA" id="ARBA00022614"/>
    </source>
</evidence>
<dbReference type="SMART" id="SM00365">
    <property type="entry name" value="LRR_SD22"/>
    <property type="match status" value="10"/>
</dbReference>
<dbReference type="AlphaFoldDB" id="A0AA38KAX6"/>
<dbReference type="Gene3D" id="3.80.10.10">
    <property type="entry name" value="Ribonuclease Inhibitor"/>
    <property type="match status" value="2"/>
</dbReference>
<proteinExistence type="inferred from homology"/>
<name>A0AA38KAX6_9AGAR</name>
<dbReference type="SUPFAM" id="SSF52058">
    <property type="entry name" value="L domain-like"/>
    <property type="match status" value="1"/>
</dbReference>
<dbReference type="GO" id="GO:0005634">
    <property type="term" value="C:nucleus"/>
    <property type="evidence" value="ECO:0007669"/>
    <property type="project" value="UniProtKB-SubCell"/>
</dbReference>
<dbReference type="SMART" id="SM00369">
    <property type="entry name" value="LRR_TYP"/>
    <property type="match status" value="7"/>
</dbReference>
<dbReference type="InterPro" id="IPR001611">
    <property type="entry name" value="Leu-rich_rpt"/>
</dbReference>
<sequence length="357" mass="40445">MAEQTDSFAANVTPDVTGKSARVALPPPDSSSDEEEDGAEEHYEVEEGNLLQDWPDDTEDLELVHSRIGSLDELHLARFANHLKRLCLRQNHISVLDPDVFQLLTKLEELDLYDNKIKDPGHALNHLSNLSVLDLSFNLLRSIPESISLLTSLTTIYFVQNRISKITCLDNLTSLRSLELGGNRIRKIENLDALVNLEELWLGKNKITKLENISKLQNMKILSIQSNRITVIEGLEELTNLEELYLSHNGVKKLEGLDRNINLRTLDVGNNFIPAIENVSHLAHLEELWMNGNLIPDLRALDSQLAHISTLETLYLEGNPCQKNDASGYRRKIMLALKQLKQIDATSVFLSYDFFPY</sequence>
<dbReference type="FunFam" id="3.80.10.10:FF:000312">
    <property type="entry name" value="Protein phosphatases pp1 regulatory subunit, putative"/>
    <property type="match status" value="1"/>
</dbReference>
<comment type="caution">
    <text evidence="8">The sequence shown here is derived from an EMBL/GenBank/DDBJ whole genome shotgun (WGS) entry which is preliminary data.</text>
</comment>
<evidence type="ECO:0000256" key="6">
    <source>
        <dbReference type="SAM" id="MobiDB-lite"/>
    </source>
</evidence>
<keyword evidence="2" id="KW-0433">Leucine-rich repeat</keyword>
<feature type="compositionally biased region" description="Acidic residues" evidence="6">
    <location>
        <begin position="31"/>
        <end position="47"/>
    </location>
</feature>
<dbReference type="InterPro" id="IPR003591">
    <property type="entry name" value="Leu-rich_rpt_typical-subtyp"/>
</dbReference>
<evidence type="ECO:0000256" key="3">
    <source>
        <dbReference type="ARBA" id="ARBA00022737"/>
    </source>
</evidence>
<gene>
    <name evidence="8" type="ORF">GGU10DRAFT_427069</name>
</gene>
<dbReference type="PROSITE" id="PS51450">
    <property type="entry name" value="LRR"/>
    <property type="match status" value="8"/>
</dbReference>
<feature type="domain" description="U2A'/phosphoprotein 32 family A C-terminal" evidence="7">
    <location>
        <begin position="326"/>
        <end position="344"/>
    </location>
</feature>